<gene>
    <name evidence="2" type="ORF">DCW38_04745</name>
</gene>
<name>A0A350HAA5_UNCW3</name>
<dbReference type="AlphaFoldDB" id="A0A350HAA5"/>
<feature type="transmembrane region" description="Helical" evidence="1">
    <location>
        <begin position="20"/>
        <end position="41"/>
    </location>
</feature>
<comment type="caution">
    <text evidence="2">The sequence shown here is derived from an EMBL/GenBank/DDBJ whole genome shotgun (WGS) entry which is preliminary data.</text>
</comment>
<proteinExistence type="predicted"/>
<dbReference type="Proteomes" id="UP000264062">
    <property type="component" value="Unassembled WGS sequence"/>
</dbReference>
<accession>A0A350HAA5</accession>
<protein>
    <submittedName>
        <fullName evidence="2">Uncharacterized protein</fullName>
    </submittedName>
</protein>
<feature type="transmembrane region" description="Helical" evidence="1">
    <location>
        <begin position="53"/>
        <end position="74"/>
    </location>
</feature>
<evidence type="ECO:0000256" key="1">
    <source>
        <dbReference type="SAM" id="Phobius"/>
    </source>
</evidence>
<evidence type="ECO:0000313" key="2">
    <source>
        <dbReference type="EMBL" id="HAV92471.1"/>
    </source>
</evidence>
<keyword evidence="1" id="KW-0472">Membrane</keyword>
<evidence type="ECO:0000313" key="3">
    <source>
        <dbReference type="Proteomes" id="UP000264062"/>
    </source>
</evidence>
<keyword evidence="1" id="KW-0812">Transmembrane</keyword>
<keyword evidence="1" id="KW-1133">Transmembrane helix</keyword>
<dbReference type="EMBL" id="DMZY01000140">
    <property type="protein sequence ID" value="HAV92471.1"/>
    <property type="molecule type" value="Genomic_DNA"/>
</dbReference>
<sequence length="80" mass="9473">MPILLSNVLQNLYTITDSFIKFFVIFTLTFFYGNLVTKFFINDAKVIKIGESFFKIISYSMLLVTMMKYFSLLFKVRETQ</sequence>
<organism evidence="2 3">
    <name type="scientific">candidate division WOR-3 bacterium</name>
    <dbReference type="NCBI Taxonomy" id="2052148"/>
    <lineage>
        <taxon>Bacteria</taxon>
        <taxon>Bacteria division WOR-3</taxon>
    </lineage>
</organism>
<reference evidence="2 3" key="1">
    <citation type="journal article" date="2018" name="Nat. Biotechnol.">
        <title>A standardized bacterial taxonomy based on genome phylogeny substantially revises the tree of life.</title>
        <authorList>
            <person name="Parks D.H."/>
            <person name="Chuvochina M."/>
            <person name="Waite D.W."/>
            <person name="Rinke C."/>
            <person name="Skarshewski A."/>
            <person name="Chaumeil P.A."/>
            <person name="Hugenholtz P."/>
        </authorList>
    </citation>
    <scope>NUCLEOTIDE SEQUENCE [LARGE SCALE GENOMIC DNA]</scope>
    <source>
        <strain evidence="2">UBA9956</strain>
    </source>
</reference>